<dbReference type="InterPro" id="IPR050705">
    <property type="entry name" value="Cytochrome_P450_3A"/>
</dbReference>
<keyword evidence="8" id="KW-1185">Reference proteome</keyword>
<dbReference type="GO" id="GO:0005506">
    <property type="term" value="F:iron ion binding"/>
    <property type="evidence" value="ECO:0007669"/>
    <property type="project" value="InterPro"/>
</dbReference>
<dbReference type="Pfam" id="PF00067">
    <property type="entry name" value="p450"/>
    <property type="match status" value="1"/>
</dbReference>
<comment type="similarity">
    <text evidence="1">Belongs to the cytochrome P450 family.</text>
</comment>
<evidence type="ECO:0000256" key="4">
    <source>
        <dbReference type="ARBA" id="ARBA00023002"/>
    </source>
</evidence>
<dbReference type="SUPFAM" id="SSF48264">
    <property type="entry name" value="Cytochrome P450"/>
    <property type="match status" value="1"/>
</dbReference>
<name>A0A803VL56_FICAL</name>
<dbReference type="PRINTS" id="PR00465">
    <property type="entry name" value="EP450IV"/>
</dbReference>
<sequence>MGAVGWQLQCCVLSVPVPLQATPTYNAIIQMEYLDMVVNESIRLYPAGGWLERVCKRTVELNGVTIPEGMVVLFPAFVLHRDPQYWPEPDEFRPESKSHWVTGTMPCKSAVEGQRWVGNKTQFLTQVMKQSLLRSSANLGYH</sequence>
<dbReference type="InterPro" id="IPR002403">
    <property type="entry name" value="Cyt_P450_E_grp-IV"/>
</dbReference>
<dbReference type="GO" id="GO:0016705">
    <property type="term" value="F:oxidoreductase activity, acting on paired donors, with incorporation or reduction of molecular oxygen"/>
    <property type="evidence" value="ECO:0007669"/>
    <property type="project" value="InterPro"/>
</dbReference>
<proteinExistence type="inferred from homology"/>
<reference evidence="7" key="1">
    <citation type="submission" date="2025-08" db="UniProtKB">
        <authorList>
            <consortium name="Ensembl"/>
        </authorList>
    </citation>
    <scope>IDENTIFICATION</scope>
</reference>
<dbReference type="Ensembl" id="ENSFALT00000025268.1">
    <property type="protein sequence ID" value="ENSFALP00000023462.1"/>
    <property type="gene ID" value="ENSFALG00000023502.1"/>
</dbReference>
<reference evidence="7" key="2">
    <citation type="submission" date="2025-09" db="UniProtKB">
        <authorList>
            <consortium name="Ensembl"/>
        </authorList>
    </citation>
    <scope>IDENTIFICATION</scope>
</reference>
<evidence type="ECO:0000313" key="7">
    <source>
        <dbReference type="Ensembl" id="ENSFALP00000023462.1"/>
    </source>
</evidence>
<dbReference type="Gene3D" id="1.10.630.10">
    <property type="entry name" value="Cytochrome P450"/>
    <property type="match status" value="1"/>
</dbReference>
<evidence type="ECO:0000256" key="5">
    <source>
        <dbReference type="ARBA" id="ARBA00023004"/>
    </source>
</evidence>
<dbReference type="GO" id="GO:0008395">
    <property type="term" value="F:steroid hydroxylase activity"/>
    <property type="evidence" value="ECO:0007669"/>
    <property type="project" value="TreeGrafter"/>
</dbReference>
<evidence type="ECO:0000256" key="3">
    <source>
        <dbReference type="ARBA" id="ARBA00022723"/>
    </source>
</evidence>
<protein>
    <submittedName>
        <fullName evidence="7">Uncharacterized protein</fullName>
    </submittedName>
</protein>
<dbReference type="GeneTree" id="ENSGT00950000182958"/>
<evidence type="ECO:0000313" key="8">
    <source>
        <dbReference type="Proteomes" id="UP000016665"/>
    </source>
</evidence>
<evidence type="ECO:0000256" key="1">
    <source>
        <dbReference type="ARBA" id="ARBA00010617"/>
    </source>
</evidence>
<dbReference type="GO" id="GO:0020037">
    <property type="term" value="F:heme binding"/>
    <property type="evidence" value="ECO:0007669"/>
    <property type="project" value="InterPro"/>
</dbReference>
<evidence type="ECO:0000256" key="2">
    <source>
        <dbReference type="ARBA" id="ARBA00022617"/>
    </source>
</evidence>
<organism evidence="7 8">
    <name type="scientific">Ficedula albicollis</name>
    <name type="common">Collared flycatcher</name>
    <name type="synonym">Muscicapa albicollis</name>
    <dbReference type="NCBI Taxonomy" id="59894"/>
    <lineage>
        <taxon>Eukaryota</taxon>
        <taxon>Metazoa</taxon>
        <taxon>Chordata</taxon>
        <taxon>Craniata</taxon>
        <taxon>Vertebrata</taxon>
        <taxon>Euteleostomi</taxon>
        <taxon>Archelosauria</taxon>
        <taxon>Archosauria</taxon>
        <taxon>Dinosauria</taxon>
        <taxon>Saurischia</taxon>
        <taxon>Theropoda</taxon>
        <taxon>Coelurosauria</taxon>
        <taxon>Aves</taxon>
        <taxon>Neognathae</taxon>
        <taxon>Neoaves</taxon>
        <taxon>Telluraves</taxon>
        <taxon>Australaves</taxon>
        <taxon>Passeriformes</taxon>
        <taxon>Muscicapidae</taxon>
        <taxon>Ficedula</taxon>
    </lineage>
</organism>
<dbReference type="PANTHER" id="PTHR24302:SF42">
    <property type="entry name" value="CYTOCHROME P450 FAMILY 3 SUBFAMILY A MEMBER 4"/>
    <property type="match status" value="1"/>
</dbReference>
<dbReference type="InterPro" id="IPR001128">
    <property type="entry name" value="Cyt_P450"/>
</dbReference>
<keyword evidence="2" id="KW-0349">Heme</keyword>
<evidence type="ECO:0000256" key="6">
    <source>
        <dbReference type="ARBA" id="ARBA00023033"/>
    </source>
</evidence>
<dbReference type="AlphaFoldDB" id="A0A803VL56"/>
<dbReference type="Proteomes" id="UP000016665">
    <property type="component" value="Unplaced"/>
</dbReference>
<accession>A0A803VL56</accession>
<keyword evidence="6" id="KW-0503">Monooxygenase</keyword>
<keyword evidence="3" id="KW-0479">Metal-binding</keyword>
<keyword evidence="5" id="KW-0408">Iron</keyword>
<keyword evidence="4" id="KW-0560">Oxidoreductase</keyword>
<dbReference type="PANTHER" id="PTHR24302">
    <property type="entry name" value="CYTOCHROME P450 FAMILY 3"/>
    <property type="match status" value="1"/>
</dbReference>
<dbReference type="InterPro" id="IPR036396">
    <property type="entry name" value="Cyt_P450_sf"/>
</dbReference>